<evidence type="ECO:0000313" key="2">
    <source>
        <dbReference type="Proteomes" id="UP001295684"/>
    </source>
</evidence>
<dbReference type="AlphaFoldDB" id="A0AAD1XHU0"/>
<dbReference type="EMBL" id="CAMPGE010014210">
    <property type="protein sequence ID" value="CAI2372895.1"/>
    <property type="molecule type" value="Genomic_DNA"/>
</dbReference>
<protein>
    <submittedName>
        <fullName evidence="1">Uncharacterized protein</fullName>
    </submittedName>
</protein>
<reference evidence="1" key="1">
    <citation type="submission" date="2023-07" db="EMBL/GenBank/DDBJ databases">
        <authorList>
            <consortium name="AG Swart"/>
            <person name="Singh M."/>
            <person name="Singh A."/>
            <person name="Seah K."/>
            <person name="Emmerich C."/>
        </authorList>
    </citation>
    <scope>NUCLEOTIDE SEQUENCE</scope>
    <source>
        <strain evidence="1">DP1</strain>
    </source>
</reference>
<organism evidence="1 2">
    <name type="scientific">Euplotes crassus</name>
    <dbReference type="NCBI Taxonomy" id="5936"/>
    <lineage>
        <taxon>Eukaryota</taxon>
        <taxon>Sar</taxon>
        <taxon>Alveolata</taxon>
        <taxon>Ciliophora</taxon>
        <taxon>Intramacronucleata</taxon>
        <taxon>Spirotrichea</taxon>
        <taxon>Hypotrichia</taxon>
        <taxon>Euplotida</taxon>
        <taxon>Euplotidae</taxon>
        <taxon>Moneuplotes</taxon>
    </lineage>
</organism>
<dbReference type="Proteomes" id="UP001295684">
    <property type="component" value="Unassembled WGS sequence"/>
</dbReference>
<keyword evidence="2" id="KW-1185">Reference proteome</keyword>
<evidence type="ECO:0000313" key="1">
    <source>
        <dbReference type="EMBL" id="CAI2372895.1"/>
    </source>
</evidence>
<gene>
    <name evidence="1" type="ORF">ECRASSUSDP1_LOCUS14231</name>
</gene>
<sequence length="60" mass="6726">MEGIIESSRCWKCTSLDKILDSADRMADLTGLQLAEINTQSGIRPTNISQFLEENNKLIL</sequence>
<proteinExistence type="predicted"/>
<name>A0AAD1XHU0_EUPCR</name>
<comment type="caution">
    <text evidence="1">The sequence shown here is derived from an EMBL/GenBank/DDBJ whole genome shotgun (WGS) entry which is preliminary data.</text>
</comment>
<accession>A0AAD1XHU0</accession>